<evidence type="ECO:0000313" key="6">
    <source>
        <dbReference type="Proteomes" id="UP000054270"/>
    </source>
</evidence>
<dbReference type="AlphaFoldDB" id="A0A0D2N676"/>
<dbReference type="PANTHER" id="PTHR44942">
    <property type="entry name" value="METHYLTRANSF_11 DOMAIN-CONTAINING PROTEIN"/>
    <property type="match status" value="1"/>
</dbReference>
<evidence type="ECO:0000256" key="2">
    <source>
        <dbReference type="ARBA" id="ARBA00022603"/>
    </source>
</evidence>
<protein>
    <recommendedName>
        <fullName evidence="4">Methyltransferase type 11 domain-containing protein</fullName>
    </recommendedName>
</protein>
<dbReference type="GO" id="GO:0008757">
    <property type="term" value="F:S-adenosylmethionine-dependent methyltransferase activity"/>
    <property type="evidence" value="ECO:0007669"/>
    <property type="project" value="InterPro"/>
</dbReference>
<organism evidence="5 6">
    <name type="scientific">Hypholoma sublateritium (strain FD-334 SS-4)</name>
    <dbReference type="NCBI Taxonomy" id="945553"/>
    <lineage>
        <taxon>Eukaryota</taxon>
        <taxon>Fungi</taxon>
        <taxon>Dikarya</taxon>
        <taxon>Basidiomycota</taxon>
        <taxon>Agaricomycotina</taxon>
        <taxon>Agaricomycetes</taxon>
        <taxon>Agaricomycetidae</taxon>
        <taxon>Agaricales</taxon>
        <taxon>Agaricineae</taxon>
        <taxon>Strophariaceae</taxon>
        <taxon>Hypholoma</taxon>
    </lineage>
</organism>
<dbReference type="GO" id="GO:0032259">
    <property type="term" value="P:methylation"/>
    <property type="evidence" value="ECO:0007669"/>
    <property type="project" value="UniProtKB-KW"/>
</dbReference>
<keyword evidence="6" id="KW-1185">Reference proteome</keyword>
<evidence type="ECO:0000256" key="3">
    <source>
        <dbReference type="ARBA" id="ARBA00022679"/>
    </source>
</evidence>
<dbReference type="OMA" id="WRATFDT"/>
<sequence length="273" mass="31289">MTAVHEVAQSGFGTGTNELYDRIRPSYQPFSLDYIRESVKESGTLNIVEIGAGTGIFTRAILEDPKWTPRIRELKAIEPSEGMRSVFEQKVKDDRISIAEGYFDATGVESGWADLIVIAQAYHWCPDYEKASAEFARILKPDGTLALIWNLEDTDGAKWVAQIREIIEKHEHGAPQFHHGHWRQTFDTVSYQKYFQPHEQKSWNYHTQGTRESVIDREFSKSYIAVLPQDKKATIQDPARKVVDDGAEKVWINESEGIFEYPYKADVLIAYKK</sequence>
<reference evidence="6" key="1">
    <citation type="submission" date="2014-04" db="EMBL/GenBank/DDBJ databases">
        <title>Evolutionary Origins and Diversification of the Mycorrhizal Mutualists.</title>
        <authorList>
            <consortium name="DOE Joint Genome Institute"/>
            <consortium name="Mycorrhizal Genomics Consortium"/>
            <person name="Kohler A."/>
            <person name="Kuo A."/>
            <person name="Nagy L.G."/>
            <person name="Floudas D."/>
            <person name="Copeland A."/>
            <person name="Barry K.W."/>
            <person name="Cichocki N."/>
            <person name="Veneault-Fourrey C."/>
            <person name="LaButti K."/>
            <person name="Lindquist E.A."/>
            <person name="Lipzen A."/>
            <person name="Lundell T."/>
            <person name="Morin E."/>
            <person name="Murat C."/>
            <person name="Riley R."/>
            <person name="Ohm R."/>
            <person name="Sun H."/>
            <person name="Tunlid A."/>
            <person name="Henrissat B."/>
            <person name="Grigoriev I.V."/>
            <person name="Hibbett D.S."/>
            <person name="Martin F."/>
        </authorList>
    </citation>
    <scope>NUCLEOTIDE SEQUENCE [LARGE SCALE GENOMIC DNA]</scope>
    <source>
        <strain evidence="6">FD-334 SS-4</strain>
    </source>
</reference>
<keyword evidence="2" id="KW-0489">Methyltransferase</keyword>
<proteinExistence type="inferred from homology"/>
<dbReference type="STRING" id="945553.A0A0D2N676"/>
<dbReference type="OrthoDB" id="66144at2759"/>
<dbReference type="SUPFAM" id="SSF53335">
    <property type="entry name" value="S-adenosyl-L-methionine-dependent methyltransferases"/>
    <property type="match status" value="1"/>
</dbReference>
<keyword evidence="3" id="KW-0808">Transferase</keyword>
<dbReference type="InterPro" id="IPR051052">
    <property type="entry name" value="Diverse_substrate_MTase"/>
</dbReference>
<dbReference type="CDD" id="cd02440">
    <property type="entry name" value="AdoMet_MTases"/>
    <property type="match status" value="1"/>
</dbReference>
<dbReference type="PANTHER" id="PTHR44942:SF4">
    <property type="entry name" value="METHYLTRANSFERASE TYPE 11 DOMAIN-CONTAINING PROTEIN"/>
    <property type="match status" value="1"/>
</dbReference>
<dbReference type="InterPro" id="IPR029063">
    <property type="entry name" value="SAM-dependent_MTases_sf"/>
</dbReference>
<name>A0A0D2N676_HYPSF</name>
<dbReference type="Pfam" id="PF08241">
    <property type="entry name" value="Methyltransf_11"/>
    <property type="match status" value="1"/>
</dbReference>
<dbReference type="Gene3D" id="3.40.50.150">
    <property type="entry name" value="Vaccinia Virus protein VP39"/>
    <property type="match status" value="1"/>
</dbReference>
<evidence type="ECO:0000313" key="5">
    <source>
        <dbReference type="EMBL" id="KJA14644.1"/>
    </source>
</evidence>
<feature type="domain" description="Methyltransferase type 11" evidence="4">
    <location>
        <begin position="48"/>
        <end position="146"/>
    </location>
</feature>
<gene>
    <name evidence="5" type="ORF">HYPSUDRAFT_72456</name>
</gene>
<dbReference type="InterPro" id="IPR013216">
    <property type="entry name" value="Methyltransf_11"/>
</dbReference>
<comment type="similarity">
    <text evidence="1">Belongs to the methyltransferase superfamily.</text>
</comment>
<evidence type="ECO:0000256" key="1">
    <source>
        <dbReference type="ARBA" id="ARBA00008361"/>
    </source>
</evidence>
<accession>A0A0D2N676</accession>
<dbReference type="Proteomes" id="UP000054270">
    <property type="component" value="Unassembled WGS sequence"/>
</dbReference>
<dbReference type="EMBL" id="KN817670">
    <property type="protein sequence ID" value="KJA14644.1"/>
    <property type="molecule type" value="Genomic_DNA"/>
</dbReference>
<evidence type="ECO:0000259" key="4">
    <source>
        <dbReference type="Pfam" id="PF08241"/>
    </source>
</evidence>